<comment type="caution">
    <text evidence="1">The sequence shown here is derived from an EMBL/GenBank/DDBJ whole genome shotgun (WGS) entry which is preliminary data.</text>
</comment>
<keyword evidence="2" id="KW-1185">Reference proteome</keyword>
<accession>A0ACB8TWR6</accession>
<proteinExistence type="predicted"/>
<dbReference type="EMBL" id="MU274923">
    <property type="protein sequence ID" value="KAI0086492.1"/>
    <property type="molecule type" value="Genomic_DNA"/>
</dbReference>
<name>A0ACB8TWR6_9APHY</name>
<sequence>MSTTLVPSGISQKYLWTVVDDAFGAGIGGSWVAMFLCGICIAQAYHYFHAYSEDGLWTKVAAWTVTLMNLIHVIFVCGANYFYLVKTAREQDIIAKAHVNWTLPAAIASHIIISGIVFSYYIFICYYLLSTKKSIVQKAAMVVLILAPIAAHVCLGITAVVKTCEIKSLFDVPSFRESTMIPMLSTQVIADITISSMLCFALPKPTHQITRDVTRSIVVYTVSRGIITAVTALAELMMLVLAPKDLWFIAIEFIIPGLYANSFFSALNTRRRIRKHLENSSNATPPMAIPLGFYRPRTDGDADDDDATSNGNPTLPKDGIQVEVYTIQKHDDPCEKA</sequence>
<organism evidence="1 2">
    <name type="scientific">Irpex rosettiformis</name>
    <dbReference type="NCBI Taxonomy" id="378272"/>
    <lineage>
        <taxon>Eukaryota</taxon>
        <taxon>Fungi</taxon>
        <taxon>Dikarya</taxon>
        <taxon>Basidiomycota</taxon>
        <taxon>Agaricomycotina</taxon>
        <taxon>Agaricomycetes</taxon>
        <taxon>Polyporales</taxon>
        <taxon>Irpicaceae</taxon>
        <taxon>Irpex</taxon>
    </lineage>
</organism>
<dbReference type="Proteomes" id="UP001055072">
    <property type="component" value="Unassembled WGS sequence"/>
</dbReference>
<evidence type="ECO:0000313" key="1">
    <source>
        <dbReference type="EMBL" id="KAI0086492.1"/>
    </source>
</evidence>
<reference evidence="1" key="1">
    <citation type="journal article" date="2021" name="Environ. Microbiol.">
        <title>Gene family expansions and transcriptome signatures uncover fungal adaptations to wood decay.</title>
        <authorList>
            <person name="Hage H."/>
            <person name="Miyauchi S."/>
            <person name="Viragh M."/>
            <person name="Drula E."/>
            <person name="Min B."/>
            <person name="Chaduli D."/>
            <person name="Navarro D."/>
            <person name="Favel A."/>
            <person name="Norest M."/>
            <person name="Lesage-Meessen L."/>
            <person name="Balint B."/>
            <person name="Merenyi Z."/>
            <person name="de Eugenio L."/>
            <person name="Morin E."/>
            <person name="Martinez A.T."/>
            <person name="Baldrian P."/>
            <person name="Stursova M."/>
            <person name="Martinez M.J."/>
            <person name="Novotny C."/>
            <person name="Magnuson J.K."/>
            <person name="Spatafora J.W."/>
            <person name="Maurice S."/>
            <person name="Pangilinan J."/>
            <person name="Andreopoulos W."/>
            <person name="LaButti K."/>
            <person name="Hundley H."/>
            <person name="Na H."/>
            <person name="Kuo A."/>
            <person name="Barry K."/>
            <person name="Lipzen A."/>
            <person name="Henrissat B."/>
            <person name="Riley R."/>
            <person name="Ahrendt S."/>
            <person name="Nagy L.G."/>
            <person name="Grigoriev I.V."/>
            <person name="Martin F."/>
            <person name="Rosso M.N."/>
        </authorList>
    </citation>
    <scope>NUCLEOTIDE SEQUENCE</scope>
    <source>
        <strain evidence="1">CBS 384.51</strain>
    </source>
</reference>
<gene>
    <name evidence="1" type="ORF">BDY19DRAFT_346425</name>
</gene>
<evidence type="ECO:0000313" key="2">
    <source>
        <dbReference type="Proteomes" id="UP001055072"/>
    </source>
</evidence>
<protein>
    <submittedName>
        <fullName evidence="1">Uncharacterized protein</fullName>
    </submittedName>
</protein>